<evidence type="ECO:0000256" key="3">
    <source>
        <dbReference type="PROSITE-ProRule" id="PRU00169"/>
    </source>
</evidence>
<dbReference type="AlphaFoldDB" id="A0A4R3YR29"/>
<dbReference type="SMART" id="SM00421">
    <property type="entry name" value="HTH_LUXR"/>
    <property type="match status" value="1"/>
</dbReference>
<dbReference type="GO" id="GO:0003677">
    <property type="term" value="F:DNA binding"/>
    <property type="evidence" value="ECO:0007669"/>
    <property type="project" value="UniProtKB-KW"/>
</dbReference>
<feature type="domain" description="Response regulatory" evidence="5">
    <location>
        <begin position="32"/>
        <end position="148"/>
    </location>
</feature>
<dbReference type="GO" id="GO:0000160">
    <property type="term" value="P:phosphorelay signal transduction system"/>
    <property type="evidence" value="ECO:0007669"/>
    <property type="project" value="InterPro"/>
</dbReference>
<dbReference type="PROSITE" id="PS00622">
    <property type="entry name" value="HTH_LUXR_1"/>
    <property type="match status" value="1"/>
</dbReference>
<evidence type="ECO:0000313" key="7">
    <source>
        <dbReference type="Proteomes" id="UP000295645"/>
    </source>
</evidence>
<name>A0A4R3YR29_9GAMM</name>
<dbReference type="GO" id="GO:0006355">
    <property type="term" value="P:regulation of DNA-templated transcription"/>
    <property type="evidence" value="ECO:0007669"/>
    <property type="project" value="InterPro"/>
</dbReference>
<dbReference type="Pfam" id="PF00196">
    <property type="entry name" value="GerE"/>
    <property type="match status" value="1"/>
</dbReference>
<dbReference type="CDD" id="cd17535">
    <property type="entry name" value="REC_NarL-like"/>
    <property type="match status" value="1"/>
</dbReference>
<gene>
    <name evidence="6" type="ORF">EC912_105294</name>
</gene>
<dbReference type="InterPro" id="IPR058245">
    <property type="entry name" value="NreC/VraR/RcsB-like_REC"/>
</dbReference>
<dbReference type="InterPro" id="IPR001789">
    <property type="entry name" value="Sig_transdc_resp-reg_receiver"/>
</dbReference>
<dbReference type="SMART" id="SM00448">
    <property type="entry name" value="REC"/>
    <property type="match status" value="1"/>
</dbReference>
<dbReference type="InterPro" id="IPR000792">
    <property type="entry name" value="Tscrpt_reg_LuxR_C"/>
</dbReference>
<keyword evidence="2" id="KW-0238">DNA-binding</keyword>
<dbReference type="PRINTS" id="PR00038">
    <property type="entry name" value="HTHLUXR"/>
</dbReference>
<protein>
    <submittedName>
        <fullName evidence="6">LuxR family two component transcriptional regulator</fullName>
    </submittedName>
</protein>
<dbReference type="Gene3D" id="3.40.50.2300">
    <property type="match status" value="1"/>
</dbReference>
<evidence type="ECO:0000313" key="6">
    <source>
        <dbReference type="EMBL" id="TCV93433.1"/>
    </source>
</evidence>
<dbReference type="EMBL" id="SMCS01000005">
    <property type="protein sequence ID" value="TCV93433.1"/>
    <property type="molecule type" value="Genomic_DNA"/>
</dbReference>
<accession>A0A4R3YR29</accession>
<organism evidence="6 7">
    <name type="scientific">Luteibacter rhizovicinus</name>
    <dbReference type="NCBI Taxonomy" id="242606"/>
    <lineage>
        <taxon>Bacteria</taxon>
        <taxon>Pseudomonadati</taxon>
        <taxon>Pseudomonadota</taxon>
        <taxon>Gammaproteobacteria</taxon>
        <taxon>Lysobacterales</taxon>
        <taxon>Rhodanobacteraceae</taxon>
        <taxon>Luteibacter</taxon>
    </lineage>
</organism>
<proteinExistence type="predicted"/>
<comment type="caution">
    <text evidence="6">The sequence shown here is derived from an EMBL/GenBank/DDBJ whole genome shotgun (WGS) entry which is preliminary data.</text>
</comment>
<evidence type="ECO:0000256" key="1">
    <source>
        <dbReference type="ARBA" id="ARBA00022553"/>
    </source>
</evidence>
<feature type="domain" description="HTH luxR-type" evidence="4">
    <location>
        <begin position="164"/>
        <end position="229"/>
    </location>
</feature>
<keyword evidence="7" id="KW-1185">Reference proteome</keyword>
<feature type="modified residue" description="4-aspartylphosphate" evidence="3">
    <location>
        <position position="83"/>
    </location>
</feature>
<keyword evidence="1 3" id="KW-0597">Phosphoprotein</keyword>
<evidence type="ECO:0000256" key="2">
    <source>
        <dbReference type="ARBA" id="ARBA00023125"/>
    </source>
</evidence>
<dbReference type="PROSITE" id="PS50110">
    <property type="entry name" value="RESPONSE_REGULATORY"/>
    <property type="match status" value="1"/>
</dbReference>
<dbReference type="InterPro" id="IPR016032">
    <property type="entry name" value="Sig_transdc_resp-reg_C-effctor"/>
</dbReference>
<dbReference type="CDD" id="cd06170">
    <property type="entry name" value="LuxR_C_like"/>
    <property type="match status" value="1"/>
</dbReference>
<dbReference type="Proteomes" id="UP000295645">
    <property type="component" value="Unassembled WGS sequence"/>
</dbReference>
<reference evidence="6 7" key="1">
    <citation type="submission" date="2019-03" db="EMBL/GenBank/DDBJ databases">
        <title>Above-ground endophytic microbial communities from plants in different locations in the United States.</title>
        <authorList>
            <person name="Frank C."/>
        </authorList>
    </citation>
    <scope>NUCLEOTIDE SEQUENCE [LARGE SCALE GENOMIC DNA]</scope>
    <source>
        <strain evidence="6 7">LP_13_YM</strain>
    </source>
</reference>
<dbReference type="SUPFAM" id="SSF46894">
    <property type="entry name" value="C-terminal effector domain of the bipartite response regulators"/>
    <property type="match status" value="1"/>
</dbReference>
<dbReference type="PANTHER" id="PTHR43214:SF43">
    <property type="entry name" value="TWO-COMPONENT RESPONSE REGULATOR"/>
    <property type="match status" value="1"/>
</dbReference>
<dbReference type="PANTHER" id="PTHR43214">
    <property type="entry name" value="TWO-COMPONENT RESPONSE REGULATOR"/>
    <property type="match status" value="1"/>
</dbReference>
<dbReference type="Pfam" id="PF00072">
    <property type="entry name" value="Response_reg"/>
    <property type="match status" value="1"/>
</dbReference>
<evidence type="ECO:0000259" key="5">
    <source>
        <dbReference type="PROSITE" id="PS50110"/>
    </source>
</evidence>
<evidence type="ECO:0000259" key="4">
    <source>
        <dbReference type="PROSITE" id="PS50043"/>
    </source>
</evidence>
<dbReference type="InterPro" id="IPR011006">
    <property type="entry name" value="CheY-like_superfamily"/>
</dbReference>
<sequence length="232" mass="25102">MYPDRAADLRRAIGLPVDLAMNDPAPSQRRIRVLSVDDHPLLSAGIAALIELHDDMEVVGQASTGAEGIDLFRSLMPDITLMDLRMPDLGGAEVIAAIRGEFPAARIVVLTTYRGDAHARRALLAGASGYLLKSALREELIDTIRSVHQGQHRISSEVAQDIAEHLGDDLLSPREVDVLRGVSSGLSNKVIARQLRISDQTVKDHMARIMSKLSASNRTHAITIALSRGIIG</sequence>
<dbReference type="InterPro" id="IPR039420">
    <property type="entry name" value="WalR-like"/>
</dbReference>
<dbReference type="PROSITE" id="PS50043">
    <property type="entry name" value="HTH_LUXR_2"/>
    <property type="match status" value="1"/>
</dbReference>
<dbReference type="SUPFAM" id="SSF52172">
    <property type="entry name" value="CheY-like"/>
    <property type="match status" value="1"/>
</dbReference>